<dbReference type="Proteomes" id="UP001652740">
    <property type="component" value="Unplaced"/>
</dbReference>
<dbReference type="GeneID" id="128201101"/>
<gene>
    <name evidence="2" type="primary">LOC128201101</name>
</gene>
<sequence>MDKCKPVPTPVGEGEIESDGEIEYYGEEKSNYPYREAVGSLLYLSTRTRPDIAFAVSKASRCMENPEKKDIIAIKRIFRYLSGTLEEGLCYKFGSDLKLTAFCDSDYASDLKTRRSTTGYVLMMSGGPISWCSRRQPIVSLSSTEAEFISAAEYCKEAMFIKSLLKDLNIDIKLSFHIDNQSAIALIKNGVFNKKSKHIDSLETSKKRALRCLVAF</sequence>
<reference evidence="2" key="1">
    <citation type="submission" date="2025-08" db="UniProtKB">
        <authorList>
            <consortium name="RefSeq"/>
        </authorList>
    </citation>
    <scope>IDENTIFICATION</scope>
    <source>
        <tissue evidence="2">Whole larvae</tissue>
    </source>
</reference>
<evidence type="ECO:0000313" key="1">
    <source>
        <dbReference type="Proteomes" id="UP001652740"/>
    </source>
</evidence>
<dbReference type="CDD" id="cd09272">
    <property type="entry name" value="RNase_HI_RT_Ty1"/>
    <property type="match status" value="1"/>
</dbReference>
<accession>A0ABM3MN39</accession>
<protein>
    <submittedName>
        <fullName evidence="2">Uncharacterized protein LOC128201101</fullName>
    </submittedName>
</protein>
<dbReference type="RefSeq" id="XP_052752778.1">
    <property type="nucleotide sequence ID" value="XM_052896818.1"/>
</dbReference>
<evidence type="ECO:0000313" key="2">
    <source>
        <dbReference type="RefSeq" id="XP_052752778.1"/>
    </source>
</evidence>
<organism evidence="1 2">
    <name type="scientific">Galleria mellonella</name>
    <name type="common">Greater wax moth</name>
    <dbReference type="NCBI Taxonomy" id="7137"/>
    <lineage>
        <taxon>Eukaryota</taxon>
        <taxon>Metazoa</taxon>
        <taxon>Ecdysozoa</taxon>
        <taxon>Arthropoda</taxon>
        <taxon>Hexapoda</taxon>
        <taxon>Insecta</taxon>
        <taxon>Pterygota</taxon>
        <taxon>Neoptera</taxon>
        <taxon>Endopterygota</taxon>
        <taxon>Lepidoptera</taxon>
        <taxon>Glossata</taxon>
        <taxon>Ditrysia</taxon>
        <taxon>Pyraloidea</taxon>
        <taxon>Pyralidae</taxon>
        <taxon>Galleriinae</taxon>
        <taxon>Galleria</taxon>
    </lineage>
</organism>
<keyword evidence="1" id="KW-1185">Reference proteome</keyword>
<name>A0ABM3MN39_GALME</name>
<dbReference type="PANTHER" id="PTHR11439">
    <property type="entry name" value="GAG-POL-RELATED RETROTRANSPOSON"/>
    <property type="match status" value="1"/>
</dbReference>
<dbReference type="PANTHER" id="PTHR11439:SF515">
    <property type="entry name" value="GAG-POL POLYPROTEIN"/>
    <property type="match status" value="1"/>
</dbReference>
<proteinExistence type="predicted"/>